<reference evidence="2 3" key="1">
    <citation type="submission" date="2017-06" db="EMBL/GenBank/DDBJ databases">
        <title>A platform for efficient transgenesis in Macrostomum lignano, a flatworm model organism for stem cell research.</title>
        <authorList>
            <person name="Berezikov E."/>
        </authorList>
    </citation>
    <scope>NUCLEOTIDE SEQUENCE [LARGE SCALE GENOMIC DNA]</scope>
    <source>
        <strain evidence="2">DV1</strain>
        <tissue evidence="2">Whole organism</tissue>
    </source>
</reference>
<evidence type="ECO:0000256" key="1">
    <source>
        <dbReference type="SAM" id="MobiDB-lite"/>
    </source>
</evidence>
<comment type="caution">
    <text evidence="2">The sequence shown here is derived from an EMBL/GenBank/DDBJ whole genome shotgun (WGS) entry which is preliminary data.</text>
</comment>
<dbReference type="AlphaFoldDB" id="A0A267FYN8"/>
<evidence type="ECO:0000313" key="2">
    <source>
        <dbReference type="EMBL" id="PAA78940.1"/>
    </source>
</evidence>
<feature type="region of interest" description="Disordered" evidence="1">
    <location>
        <begin position="77"/>
        <end position="105"/>
    </location>
</feature>
<name>A0A267FYN8_9PLAT</name>
<evidence type="ECO:0000313" key="3">
    <source>
        <dbReference type="Proteomes" id="UP000215902"/>
    </source>
</evidence>
<keyword evidence="3" id="KW-1185">Reference proteome</keyword>
<accession>A0A267FYN8</accession>
<proteinExistence type="predicted"/>
<feature type="compositionally biased region" description="Polar residues" evidence="1">
    <location>
        <begin position="77"/>
        <end position="88"/>
    </location>
</feature>
<feature type="region of interest" description="Disordered" evidence="1">
    <location>
        <begin position="292"/>
        <end position="313"/>
    </location>
</feature>
<dbReference type="EMBL" id="NIVC01000659">
    <property type="protein sequence ID" value="PAA78940.1"/>
    <property type="molecule type" value="Genomic_DNA"/>
</dbReference>
<sequence length="384" mass="42518">MATAASPAVASAPAFNSLTLFECTMNNADMLLESMSLPELVSALRIIGSLHGRVLTILEPGVSSTCAQLEDLSKRQSFNASSTKNQRSQRQRPDSPPTCTKRPKFESLDITDSNDQEFVLPDEAKHYGEGDNDDCVVLMAAGQGDGCPDSIEGSDVGELASVSTEQVKQLIKQAYRALCSSAKQLHLYDLSRRWNDPVNQAVTDKIFNHIASTNLGPSSGVSVEQLKFSSSAAVASFFQDEQYRYEFKKRTQRKCFRVQAKLSRRQKAFERLLPELSSDDMSKYQTVLTREFTSSDEETTDAADCTEAGSGGGSALRIRSLVWESETVSQMKQHLDETYQRRVATQKLRASSLQRCVRVPGHYSNRTVPADAPRWAIKHQDLPS</sequence>
<dbReference type="Proteomes" id="UP000215902">
    <property type="component" value="Unassembled WGS sequence"/>
</dbReference>
<organism evidence="2 3">
    <name type="scientific">Macrostomum lignano</name>
    <dbReference type="NCBI Taxonomy" id="282301"/>
    <lineage>
        <taxon>Eukaryota</taxon>
        <taxon>Metazoa</taxon>
        <taxon>Spiralia</taxon>
        <taxon>Lophotrochozoa</taxon>
        <taxon>Platyhelminthes</taxon>
        <taxon>Rhabditophora</taxon>
        <taxon>Macrostomorpha</taxon>
        <taxon>Macrostomida</taxon>
        <taxon>Macrostomidae</taxon>
        <taxon>Macrostomum</taxon>
    </lineage>
</organism>
<gene>
    <name evidence="2" type="ORF">BOX15_Mlig020631g2</name>
</gene>
<protein>
    <submittedName>
        <fullName evidence="2">Uncharacterized protein</fullName>
    </submittedName>
</protein>